<comment type="similarity">
    <text evidence="3">Belongs to the peptidase M10B family.</text>
</comment>
<dbReference type="InterPro" id="IPR011049">
    <property type="entry name" value="Serralysin-like_metalloprot_C"/>
</dbReference>
<dbReference type="AlphaFoldDB" id="A2CBH4"/>
<dbReference type="SMART" id="SM00235">
    <property type="entry name" value="ZnMc"/>
    <property type="match status" value="1"/>
</dbReference>
<dbReference type="GO" id="GO:0006508">
    <property type="term" value="P:proteolysis"/>
    <property type="evidence" value="ECO:0007669"/>
    <property type="project" value="UniProtKB-KW"/>
</dbReference>
<evidence type="ECO:0000313" key="12">
    <source>
        <dbReference type="Proteomes" id="UP000002274"/>
    </source>
</evidence>
<comment type="subcellular location">
    <subcellularLocation>
        <location evidence="2">Secreted</location>
    </subcellularLocation>
</comment>
<dbReference type="Gene3D" id="2.150.10.10">
    <property type="entry name" value="Serralysin-like metalloprotease, C-terminal"/>
    <property type="match status" value="1"/>
</dbReference>
<evidence type="ECO:0000256" key="5">
    <source>
        <dbReference type="ARBA" id="ARBA00022670"/>
    </source>
</evidence>
<dbReference type="GO" id="GO:0008270">
    <property type="term" value="F:zinc ion binding"/>
    <property type="evidence" value="ECO:0007669"/>
    <property type="project" value="InterPro"/>
</dbReference>
<protein>
    <recommendedName>
        <fullName evidence="10">Peptidase metallopeptidase domain-containing protein</fullName>
    </recommendedName>
</protein>
<dbReference type="Pfam" id="PF00353">
    <property type="entry name" value="HemolysinCabind"/>
    <property type="match status" value="1"/>
</dbReference>
<evidence type="ECO:0000256" key="2">
    <source>
        <dbReference type="ARBA" id="ARBA00004613"/>
    </source>
</evidence>
<feature type="domain" description="Peptidase metallopeptidase" evidence="10">
    <location>
        <begin position="49"/>
        <end position="204"/>
    </location>
</feature>
<dbReference type="SUPFAM" id="SSF51120">
    <property type="entry name" value="beta-Roll"/>
    <property type="match status" value="1"/>
</dbReference>
<evidence type="ECO:0000256" key="3">
    <source>
        <dbReference type="ARBA" id="ARBA00009490"/>
    </source>
</evidence>
<evidence type="ECO:0000256" key="9">
    <source>
        <dbReference type="ARBA" id="ARBA00022833"/>
    </source>
</evidence>
<keyword evidence="9" id="KW-0862">Zinc</keyword>
<dbReference type="InterPro" id="IPR024079">
    <property type="entry name" value="MetalloPept_cat_dom_sf"/>
</dbReference>
<dbReference type="HOGENOM" id="CLU_561245_0_0_3"/>
<evidence type="ECO:0000256" key="8">
    <source>
        <dbReference type="ARBA" id="ARBA00022801"/>
    </source>
</evidence>
<evidence type="ECO:0000256" key="1">
    <source>
        <dbReference type="ARBA" id="ARBA00001913"/>
    </source>
</evidence>
<dbReference type="STRING" id="59922.P9303_20991"/>
<dbReference type="Pfam" id="PF00413">
    <property type="entry name" value="Peptidase_M10"/>
    <property type="match status" value="1"/>
</dbReference>
<organism evidence="11 12">
    <name type="scientific">Prochlorococcus marinus (strain MIT 9303)</name>
    <dbReference type="NCBI Taxonomy" id="59922"/>
    <lineage>
        <taxon>Bacteria</taxon>
        <taxon>Bacillati</taxon>
        <taxon>Cyanobacteriota</taxon>
        <taxon>Cyanophyceae</taxon>
        <taxon>Synechococcales</taxon>
        <taxon>Prochlorococcaceae</taxon>
        <taxon>Prochlorococcus</taxon>
    </lineage>
</organism>
<dbReference type="EMBL" id="CP000554">
    <property type="protein sequence ID" value="ABM78834.1"/>
    <property type="molecule type" value="Genomic_DNA"/>
</dbReference>
<keyword evidence="4" id="KW-0964">Secreted</keyword>
<accession>A2CBH4</accession>
<dbReference type="KEGG" id="pmf:P9303_20991"/>
<dbReference type="InterPro" id="IPR013858">
    <property type="entry name" value="Peptidase_M10B_C"/>
</dbReference>
<dbReference type="InterPro" id="IPR001818">
    <property type="entry name" value="Pept_M10_metallopeptidase"/>
</dbReference>
<dbReference type="SUPFAM" id="SSF55486">
    <property type="entry name" value="Metalloproteases ('zincins'), catalytic domain"/>
    <property type="match status" value="1"/>
</dbReference>
<dbReference type="Gene3D" id="3.40.390.10">
    <property type="entry name" value="Collagenase (Catalytic Domain)"/>
    <property type="match status" value="1"/>
</dbReference>
<evidence type="ECO:0000256" key="6">
    <source>
        <dbReference type="ARBA" id="ARBA00022723"/>
    </source>
</evidence>
<dbReference type="GO" id="GO:0005615">
    <property type="term" value="C:extracellular space"/>
    <property type="evidence" value="ECO:0007669"/>
    <property type="project" value="InterPro"/>
</dbReference>
<proteinExistence type="inferred from homology"/>
<sequence length="486" mass="54480">MISILYHLLNPQNLERKSISNRGYAEYLEYESWLDSKTLPWAWNLADHEDHFHKNGRIRFNVSGWNNEQLAIPPDSDGLIDEYRNLAREAFKLFEENLGIDFVETNEEDADIFFIDNHRDGGYWSYTPLEERSLYSEKAYPEHSFINITVDDSLSAKLHGGLFATFIHEIGHSLGLGHDGNYNFDDSNPKASNYENAGPYLNSSQQSSMMSYFRVPSKDALRSWGVEMINPNIANAHFEHTNTPMPIDWLALDNIYKQQGYGISNSFNGDTLYGADTSIPAEVSNVWNQFADFIHHNAFTIVDGSGHDIIDVSFSGFDQTIDLRATDPNSDFLYPSDVNGLKGNLYIAANTEIEEAITGSGNDLLIGNKFNNILDGGSGSDELWGFKGANTLKAGDFDDVTDKFYIKASNMVEQCDFLFQVDSSDRIYIDTSDDGQITYQDHIEDPNGSNYVGVGIFVDAVLEALVINSGLTSDQVNDITKGGDFY</sequence>
<dbReference type="Pfam" id="PF08548">
    <property type="entry name" value="Peptidase_M10_C"/>
    <property type="match status" value="1"/>
</dbReference>
<reference evidence="11 12" key="1">
    <citation type="journal article" date="2007" name="PLoS Genet.">
        <title>Patterns and implications of gene gain and loss in the evolution of Prochlorococcus.</title>
        <authorList>
            <person name="Kettler G.C."/>
            <person name="Martiny A.C."/>
            <person name="Huang K."/>
            <person name="Zucker J."/>
            <person name="Coleman M.L."/>
            <person name="Rodrigue S."/>
            <person name="Chen F."/>
            <person name="Lapidus A."/>
            <person name="Ferriera S."/>
            <person name="Johnson J."/>
            <person name="Steglich C."/>
            <person name="Church G.M."/>
            <person name="Richardson P."/>
            <person name="Chisholm S.W."/>
        </authorList>
    </citation>
    <scope>NUCLEOTIDE SEQUENCE [LARGE SCALE GENOMIC DNA]</scope>
    <source>
        <strain evidence="11 12">MIT 9303</strain>
    </source>
</reference>
<keyword evidence="6" id="KW-0479">Metal-binding</keyword>
<dbReference type="GO" id="GO:0005509">
    <property type="term" value="F:calcium ion binding"/>
    <property type="evidence" value="ECO:0007669"/>
    <property type="project" value="InterPro"/>
</dbReference>
<dbReference type="InterPro" id="IPR001343">
    <property type="entry name" value="Hemolysn_Ca-bd"/>
</dbReference>
<name>A2CBH4_PROM3</name>
<keyword evidence="8" id="KW-0378">Hydrolase</keyword>
<dbReference type="RefSeq" id="WP_011826710.1">
    <property type="nucleotide sequence ID" value="NC_008820.1"/>
</dbReference>
<evidence type="ECO:0000256" key="4">
    <source>
        <dbReference type="ARBA" id="ARBA00022525"/>
    </source>
</evidence>
<comment type="cofactor">
    <cofactor evidence="1">
        <name>Ca(2+)</name>
        <dbReference type="ChEBI" id="CHEBI:29108"/>
    </cofactor>
</comment>
<evidence type="ECO:0000313" key="11">
    <source>
        <dbReference type="EMBL" id="ABM78834.1"/>
    </source>
</evidence>
<evidence type="ECO:0000256" key="7">
    <source>
        <dbReference type="ARBA" id="ARBA00022737"/>
    </source>
</evidence>
<evidence type="ECO:0000259" key="10">
    <source>
        <dbReference type="SMART" id="SM00235"/>
    </source>
</evidence>
<dbReference type="InterPro" id="IPR006026">
    <property type="entry name" value="Peptidase_Metallo"/>
</dbReference>
<dbReference type="GO" id="GO:0031012">
    <property type="term" value="C:extracellular matrix"/>
    <property type="evidence" value="ECO:0007669"/>
    <property type="project" value="InterPro"/>
</dbReference>
<gene>
    <name evidence="11" type="ordered locus">P9303_20991</name>
</gene>
<dbReference type="GO" id="GO:0004222">
    <property type="term" value="F:metalloendopeptidase activity"/>
    <property type="evidence" value="ECO:0007669"/>
    <property type="project" value="InterPro"/>
</dbReference>
<dbReference type="Proteomes" id="UP000002274">
    <property type="component" value="Chromosome"/>
</dbReference>
<keyword evidence="7" id="KW-0677">Repeat</keyword>
<keyword evidence="5" id="KW-0645">Protease</keyword>